<gene>
    <name evidence="1" type="ORF">GMARGA_LOCUS4464</name>
</gene>
<evidence type="ECO:0000313" key="2">
    <source>
        <dbReference type="Proteomes" id="UP000789901"/>
    </source>
</evidence>
<dbReference type="EMBL" id="CAJVQB010001762">
    <property type="protein sequence ID" value="CAG8549059.1"/>
    <property type="molecule type" value="Genomic_DNA"/>
</dbReference>
<proteinExistence type="predicted"/>
<dbReference type="PANTHER" id="PTHR10492">
    <property type="match status" value="1"/>
</dbReference>
<evidence type="ECO:0000313" key="1">
    <source>
        <dbReference type="EMBL" id="CAG8549059.1"/>
    </source>
</evidence>
<sequence>MPKQLRNLFATLLVFGDVADVRQLWNENLDAIAEDFIHRGTPEGQHQIQTVLQNLNVFLQRHMKTVNDYDLLELLSEINMAELPRTILEELSYHVTQEDLTKENTLNEVQCAIFDKVLDLINSDAEIATGDHQDTRVFILRIPLLPSEEAGLPFILNQKQFPI</sequence>
<dbReference type="Proteomes" id="UP000789901">
    <property type="component" value="Unassembled WGS sequence"/>
</dbReference>
<keyword evidence="2" id="KW-1185">Reference proteome</keyword>
<dbReference type="PANTHER" id="PTHR10492:SF57">
    <property type="entry name" value="ATP-DEPENDENT DNA HELICASE"/>
    <property type="match status" value="1"/>
</dbReference>
<name>A0ABN7UAF4_GIGMA</name>
<organism evidence="1 2">
    <name type="scientific">Gigaspora margarita</name>
    <dbReference type="NCBI Taxonomy" id="4874"/>
    <lineage>
        <taxon>Eukaryota</taxon>
        <taxon>Fungi</taxon>
        <taxon>Fungi incertae sedis</taxon>
        <taxon>Mucoromycota</taxon>
        <taxon>Glomeromycotina</taxon>
        <taxon>Glomeromycetes</taxon>
        <taxon>Diversisporales</taxon>
        <taxon>Gigasporaceae</taxon>
        <taxon>Gigaspora</taxon>
    </lineage>
</organism>
<reference evidence="1 2" key="1">
    <citation type="submission" date="2021-06" db="EMBL/GenBank/DDBJ databases">
        <authorList>
            <person name="Kallberg Y."/>
            <person name="Tangrot J."/>
            <person name="Rosling A."/>
        </authorList>
    </citation>
    <scope>NUCLEOTIDE SEQUENCE [LARGE SCALE GENOMIC DNA]</scope>
    <source>
        <strain evidence="1 2">120-4 pot B 10/14</strain>
    </source>
</reference>
<comment type="caution">
    <text evidence="1">The sequence shown here is derived from an EMBL/GenBank/DDBJ whole genome shotgun (WGS) entry which is preliminary data.</text>
</comment>
<protein>
    <submittedName>
        <fullName evidence="1">12820_t:CDS:1</fullName>
    </submittedName>
</protein>
<accession>A0ABN7UAF4</accession>